<dbReference type="Pfam" id="PF02617">
    <property type="entry name" value="ClpS"/>
    <property type="match status" value="1"/>
</dbReference>
<dbReference type="HAMAP" id="MF_00302">
    <property type="entry name" value="ClpS"/>
    <property type="match status" value="1"/>
</dbReference>
<dbReference type="PANTHER" id="PTHR33473">
    <property type="entry name" value="ATP-DEPENDENT CLP PROTEASE ADAPTER PROTEIN CLPS1, CHLOROPLASTIC"/>
    <property type="match status" value="1"/>
</dbReference>
<comment type="function">
    <text evidence="1">Involved in the modulation of the specificity of the ClpAP-mediated ATP-dependent protein degradation.</text>
</comment>
<reference evidence="3 4" key="1">
    <citation type="submission" date="2016-12" db="EMBL/GenBank/DDBJ databases">
        <title>Comparative genomics of Bartonella apis.</title>
        <authorList>
            <person name="Engel P."/>
        </authorList>
    </citation>
    <scope>NUCLEOTIDE SEQUENCE [LARGE SCALE GENOMIC DNA]</scope>
    <source>
        <strain evidence="3 4">PEB0149</strain>
    </source>
</reference>
<dbReference type="GO" id="GO:0030163">
    <property type="term" value="P:protein catabolic process"/>
    <property type="evidence" value="ECO:0007669"/>
    <property type="project" value="InterPro"/>
</dbReference>
<keyword evidence="3" id="KW-0645">Protease</keyword>
<dbReference type="InterPro" id="IPR014719">
    <property type="entry name" value="Ribosomal_bL12_C/ClpS-like"/>
</dbReference>
<organism evidence="3 4">
    <name type="scientific">Bartonella apis</name>
    <dbReference type="NCBI Taxonomy" id="1686310"/>
    <lineage>
        <taxon>Bacteria</taxon>
        <taxon>Pseudomonadati</taxon>
        <taxon>Pseudomonadota</taxon>
        <taxon>Alphaproteobacteria</taxon>
        <taxon>Hyphomicrobiales</taxon>
        <taxon>Bartonellaceae</taxon>
        <taxon>Bartonella</taxon>
    </lineage>
</organism>
<evidence type="ECO:0000313" key="3">
    <source>
        <dbReference type="EMBL" id="OLY43018.1"/>
    </source>
</evidence>
<sequence>MHLLERNVTVAKGNLEKLNGGHNGKEGVDHESFEAGVATKTLPKVKRPDFYRVLLLNDDYTPMDFVVFVLQKFFRKNREDATRIMLNVHHTGVGECGVYSYEVAETKVAQVMDCARENQHPLQCVMERK</sequence>
<dbReference type="PANTHER" id="PTHR33473:SF19">
    <property type="entry name" value="ATP-DEPENDENT CLP PROTEASE ADAPTER PROTEIN CLPS"/>
    <property type="match status" value="1"/>
</dbReference>
<dbReference type="GO" id="GO:0006508">
    <property type="term" value="P:proteolysis"/>
    <property type="evidence" value="ECO:0007669"/>
    <property type="project" value="UniProtKB-UniRule"/>
</dbReference>
<protein>
    <recommendedName>
        <fullName evidence="1">ATP-dependent Clp protease adapter protein ClpS</fullName>
    </recommendedName>
</protein>
<comment type="caution">
    <text evidence="3">The sequence shown here is derived from an EMBL/GenBank/DDBJ whole genome shotgun (WGS) entry which is preliminary data.</text>
</comment>
<dbReference type="InterPro" id="IPR003769">
    <property type="entry name" value="ClpS_core"/>
</dbReference>
<dbReference type="GO" id="GO:0008233">
    <property type="term" value="F:peptidase activity"/>
    <property type="evidence" value="ECO:0007669"/>
    <property type="project" value="UniProtKB-KW"/>
</dbReference>
<keyword evidence="3" id="KW-0378">Hydrolase</keyword>
<dbReference type="AlphaFoldDB" id="A0A1R0F7S5"/>
<keyword evidence="4" id="KW-1185">Reference proteome</keyword>
<evidence type="ECO:0000259" key="2">
    <source>
        <dbReference type="Pfam" id="PF02617"/>
    </source>
</evidence>
<dbReference type="EMBL" id="LXYT01000003">
    <property type="protein sequence ID" value="OLY43018.1"/>
    <property type="molecule type" value="Genomic_DNA"/>
</dbReference>
<evidence type="ECO:0000256" key="1">
    <source>
        <dbReference type="HAMAP-Rule" id="MF_00302"/>
    </source>
</evidence>
<evidence type="ECO:0000313" key="4">
    <source>
        <dbReference type="Proteomes" id="UP000187344"/>
    </source>
</evidence>
<feature type="domain" description="Adaptor protein ClpS core" evidence="2">
    <location>
        <begin position="46"/>
        <end position="124"/>
    </location>
</feature>
<dbReference type="NCBIfam" id="NF000669">
    <property type="entry name" value="PRK00033.1-2"/>
    <property type="match status" value="1"/>
</dbReference>
<gene>
    <name evidence="1" type="primary">clpS</name>
    <name evidence="3" type="ORF">PEB0149_004360</name>
</gene>
<dbReference type="InterPro" id="IPR022935">
    <property type="entry name" value="ClpS"/>
</dbReference>
<dbReference type="NCBIfam" id="NF000672">
    <property type="entry name" value="PRK00033.1-5"/>
    <property type="match status" value="1"/>
</dbReference>
<comment type="subunit">
    <text evidence="1">Binds to the N-terminal domain of the chaperone ClpA.</text>
</comment>
<dbReference type="SUPFAM" id="SSF54736">
    <property type="entry name" value="ClpS-like"/>
    <property type="match status" value="1"/>
</dbReference>
<dbReference type="Gene3D" id="3.30.1390.10">
    <property type="match status" value="1"/>
</dbReference>
<comment type="similarity">
    <text evidence="1">Belongs to the ClpS family.</text>
</comment>
<name>A0A1R0F7S5_9HYPH</name>
<dbReference type="Proteomes" id="UP000187344">
    <property type="component" value="Unassembled WGS sequence"/>
</dbReference>
<dbReference type="FunFam" id="3.30.1390.10:FF:000002">
    <property type="entry name" value="ATP-dependent Clp protease adapter protein ClpS"/>
    <property type="match status" value="1"/>
</dbReference>
<proteinExistence type="inferred from homology"/>
<accession>A0A1R0F7S5</accession>